<evidence type="ECO:0000256" key="1">
    <source>
        <dbReference type="SAM" id="MobiDB-lite"/>
    </source>
</evidence>
<feature type="region of interest" description="Disordered" evidence="1">
    <location>
        <begin position="83"/>
        <end position="117"/>
    </location>
</feature>
<feature type="compositionally biased region" description="Gly residues" evidence="1">
    <location>
        <begin position="50"/>
        <end position="64"/>
    </location>
</feature>
<dbReference type="AlphaFoldDB" id="A0A8J2LK91"/>
<keyword evidence="3" id="KW-1185">Reference proteome</keyword>
<comment type="caution">
    <text evidence="2">The sequence shown here is derived from an EMBL/GenBank/DDBJ whole genome shotgun (WGS) entry which is preliminary data.</text>
</comment>
<organism evidence="2 3">
    <name type="scientific">Allacma fusca</name>
    <dbReference type="NCBI Taxonomy" id="39272"/>
    <lineage>
        <taxon>Eukaryota</taxon>
        <taxon>Metazoa</taxon>
        <taxon>Ecdysozoa</taxon>
        <taxon>Arthropoda</taxon>
        <taxon>Hexapoda</taxon>
        <taxon>Collembola</taxon>
        <taxon>Symphypleona</taxon>
        <taxon>Sminthuridae</taxon>
        <taxon>Allacma</taxon>
    </lineage>
</organism>
<sequence length="117" mass="13014">GHGVRGFRHGGREPGVYDGCVNIQRRFKYRRIPNVYSESEKDTEESDGNFFGGGGRDGGEGGGATLIRGDAEMGETFARVTAPSTNFHLEEHNQQQQLLHNEQEQGQQSQADYEEKL</sequence>
<dbReference type="EMBL" id="CAJVCH010561871">
    <property type="protein sequence ID" value="CAG7831757.1"/>
    <property type="molecule type" value="Genomic_DNA"/>
</dbReference>
<protein>
    <submittedName>
        <fullName evidence="2">Uncharacterized protein</fullName>
    </submittedName>
</protein>
<feature type="non-terminal residue" evidence="2">
    <location>
        <position position="117"/>
    </location>
</feature>
<reference evidence="2" key="1">
    <citation type="submission" date="2021-06" db="EMBL/GenBank/DDBJ databases">
        <authorList>
            <person name="Hodson N. C."/>
            <person name="Mongue J. A."/>
            <person name="Jaron S. K."/>
        </authorList>
    </citation>
    <scope>NUCLEOTIDE SEQUENCE</scope>
</reference>
<evidence type="ECO:0000313" key="3">
    <source>
        <dbReference type="Proteomes" id="UP000708208"/>
    </source>
</evidence>
<feature type="non-terminal residue" evidence="2">
    <location>
        <position position="1"/>
    </location>
</feature>
<proteinExistence type="predicted"/>
<gene>
    <name evidence="2" type="ORF">AFUS01_LOCUS41483</name>
</gene>
<name>A0A8J2LK91_9HEXA</name>
<feature type="compositionally biased region" description="Low complexity" evidence="1">
    <location>
        <begin position="94"/>
        <end position="108"/>
    </location>
</feature>
<accession>A0A8J2LK91</accession>
<feature type="region of interest" description="Disordered" evidence="1">
    <location>
        <begin position="37"/>
        <end position="67"/>
    </location>
</feature>
<dbReference type="Proteomes" id="UP000708208">
    <property type="component" value="Unassembled WGS sequence"/>
</dbReference>
<evidence type="ECO:0000313" key="2">
    <source>
        <dbReference type="EMBL" id="CAG7831757.1"/>
    </source>
</evidence>